<name>Q2IUF3_RHOP2</name>
<dbReference type="eggNOG" id="COG5448">
    <property type="taxonomic scope" value="Bacteria"/>
</dbReference>
<gene>
    <name evidence="2" type="ordered locus">RPB_3461</name>
</gene>
<proteinExistence type="predicted"/>
<evidence type="ECO:0000313" key="3">
    <source>
        <dbReference type="Proteomes" id="UP000008809"/>
    </source>
</evidence>
<dbReference type="KEGG" id="rpb:RPB_3461"/>
<reference evidence="2 3" key="1">
    <citation type="submission" date="2006-01" db="EMBL/GenBank/DDBJ databases">
        <title>Complete sequence of Rhodopseudomonas palustris HaA2.</title>
        <authorList>
            <consortium name="US DOE Joint Genome Institute"/>
            <person name="Copeland A."/>
            <person name="Lucas S."/>
            <person name="Lapidus A."/>
            <person name="Barry K."/>
            <person name="Detter J.C."/>
            <person name="Glavina T."/>
            <person name="Hammon N."/>
            <person name="Israni S."/>
            <person name="Pitluck S."/>
            <person name="Chain P."/>
            <person name="Malfatti S."/>
            <person name="Shin M."/>
            <person name="Vergez L."/>
            <person name="Schmutz J."/>
            <person name="Larimer F."/>
            <person name="Land M."/>
            <person name="Hauser L."/>
            <person name="Pelletier D.A."/>
            <person name="Kyrpides N."/>
            <person name="Anderson I."/>
            <person name="Oda Y."/>
            <person name="Harwood C.S."/>
            <person name="Richardson P."/>
        </authorList>
    </citation>
    <scope>NUCLEOTIDE SEQUENCE [LARGE SCALE GENOMIC DNA]</scope>
    <source>
        <strain evidence="2 3">HaA2</strain>
    </source>
</reference>
<protein>
    <recommendedName>
        <fullName evidence="1">DUF2460 domain-containing protein</fullName>
    </recommendedName>
</protein>
<keyword evidence="3" id="KW-1185">Reference proteome</keyword>
<feature type="domain" description="DUF2460" evidence="1">
    <location>
        <begin position="5"/>
        <end position="210"/>
    </location>
</feature>
<organism evidence="2 3">
    <name type="scientific">Rhodopseudomonas palustris (strain HaA2)</name>
    <dbReference type="NCBI Taxonomy" id="316058"/>
    <lineage>
        <taxon>Bacteria</taxon>
        <taxon>Pseudomonadati</taxon>
        <taxon>Pseudomonadota</taxon>
        <taxon>Alphaproteobacteria</taxon>
        <taxon>Hyphomicrobiales</taxon>
        <taxon>Nitrobacteraceae</taxon>
        <taxon>Rhodopseudomonas</taxon>
    </lineage>
</organism>
<dbReference type="InterPro" id="IPR011740">
    <property type="entry name" value="DUF2460"/>
</dbReference>
<dbReference type="AlphaFoldDB" id="Q2IUF3"/>
<dbReference type="RefSeq" id="WP_011442341.1">
    <property type="nucleotide sequence ID" value="NC_007778.1"/>
</dbReference>
<dbReference type="OrthoDB" id="1685145at2"/>
<dbReference type="STRING" id="316058.RPB_3461"/>
<dbReference type="NCBIfam" id="TIGR02217">
    <property type="entry name" value="chp_TIGR02217"/>
    <property type="match status" value="1"/>
</dbReference>
<sequence length="211" mass="22764">MTAFHEVLFPLDIALKSAGGPERRTEIVSFGSGREQRNARWAESRRRFDAGYGVRTLEALQAVVAFFEERRGQLYGFRWRDRLDHASAAPGQPLSPLDQGIGIGDGVVANYQLVKTYGAGFAPYARRIAKPVAGSVRVAVNGVEPTGGFTCDITTGVVTFLPGHIPPPGAAVTAGYQFDVPVRFDTDYLEVDLSAFAAGAIPKIPVVEIRV</sequence>
<dbReference type="Pfam" id="PF09343">
    <property type="entry name" value="DUF2460"/>
    <property type="match status" value="1"/>
</dbReference>
<dbReference type="Proteomes" id="UP000008809">
    <property type="component" value="Chromosome"/>
</dbReference>
<accession>Q2IUF3</accession>
<dbReference type="HOGENOM" id="CLU_114534_0_0_5"/>
<evidence type="ECO:0000259" key="1">
    <source>
        <dbReference type="Pfam" id="PF09343"/>
    </source>
</evidence>
<evidence type="ECO:0000313" key="2">
    <source>
        <dbReference type="EMBL" id="ABD08157.1"/>
    </source>
</evidence>
<dbReference type="EMBL" id="CP000250">
    <property type="protein sequence ID" value="ABD08157.1"/>
    <property type="molecule type" value="Genomic_DNA"/>
</dbReference>